<proteinExistence type="predicted"/>
<keyword evidence="1" id="KW-0472">Membrane</keyword>
<feature type="transmembrane region" description="Helical" evidence="1">
    <location>
        <begin position="80"/>
        <end position="98"/>
    </location>
</feature>
<protein>
    <submittedName>
        <fullName evidence="2">Uncharacterized protein</fullName>
    </submittedName>
</protein>
<dbReference type="AlphaFoldDB" id="A0A835UXK1"/>
<keyword evidence="1" id="KW-1133">Transmembrane helix</keyword>
<keyword evidence="1" id="KW-0812">Transmembrane</keyword>
<evidence type="ECO:0000256" key="1">
    <source>
        <dbReference type="SAM" id="Phobius"/>
    </source>
</evidence>
<comment type="caution">
    <text evidence="2">The sequence shown here is derived from an EMBL/GenBank/DDBJ whole genome shotgun (WGS) entry which is preliminary data.</text>
</comment>
<reference evidence="2 3" key="1">
    <citation type="journal article" date="2020" name="Nat. Food">
        <title>A phased Vanilla planifolia genome enables genetic improvement of flavour and production.</title>
        <authorList>
            <person name="Hasing T."/>
            <person name="Tang H."/>
            <person name="Brym M."/>
            <person name="Khazi F."/>
            <person name="Huang T."/>
            <person name="Chambers A.H."/>
        </authorList>
    </citation>
    <scope>NUCLEOTIDE SEQUENCE [LARGE SCALE GENOMIC DNA]</scope>
    <source>
        <tissue evidence="2">Leaf</tissue>
    </source>
</reference>
<accession>A0A835UXK1</accession>
<evidence type="ECO:0000313" key="2">
    <source>
        <dbReference type="EMBL" id="KAG0477742.1"/>
    </source>
</evidence>
<evidence type="ECO:0000313" key="3">
    <source>
        <dbReference type="Proteomes" id="UP000639772"/>
    </source>
</evidence>
<gene>
    <name evidence="2" type="ORF">HPP92_012461</name>
</gene>
<name>A0A835UXK1_VANPL</name>
<dbReference type="Proteomes" id="UP000639772">
    <property type="component" value="Chromosome 6"/>
</dbReference>
<sequence length="108" mass="12433">MGKLLIELLHFETECVDKSQCIARSIGSPSEIIVSFSRFVVSCNYYIVMTICLFHEQVLLENLYSFVCYMNNSTQSTFRWLTYNALISIIFISMQFLVKLSCSLTPCC</sequence>
<organism evidence="2 3">
    <name type="scientific">Vanilla planifolia</name>
    <name type="common">Vanilla</name>
    <dbReference type="NCBI Taxonomy" id="51239"/>
    <lineage>
        <taxon>Eukaryota</taxon>
        <taxon>Viridiplantae</taxon>
        <taxon>Streptophyta</taxon>
        <taxon>Embryophyta</taxon>
        <taxon>Tracheophyta</taxon>
        <taxon>Spermatophyta</taxon>
        <taxon>Magnoliopsida</taxon>
        <taxon>Liliopsida</taxon>
        <taxon>Asparagales</taxon>
        <taxon>Orchidaceae</taxon>
        <taxon>Vanilloideae</taxon>
        <taxon>Vanilleae</taxon>
        <taxon>Vanilla</taxon>
    </lineage>
</organism>
<dbReference type="EMBL" id="JADCNM010000006">
    <property type="protein sequence ID" value="KAG0477742.1"/>
    <property type="molecule type" value="Genomic_DNA"/>
</dbReference>